<dbReference type="Pfam" id="PF20150">
    <property type="entry name" value="2EXR"/>
    <property type="match status" value="1"/>
</dbReference>
<reference evidence="2 3" key="1">
    <citation type="journal article" date="2024" name="IMA Fungus">
        <title>Apiospora arundinis, a panoply of carbohydrate-active enzymes and secondary metabolites.</title>
        <authorList>
            <person name="Sorensen T."/>
            <person name="Petersen C."/>
            <person name="Muurmann A.T."/>
            <person name="Christiansen J.V."/>
            <person name="Brundto M.L."/>
            <person name="Overgaard C.K."/>
            <person name="Boysen A.T."/>
            <person name="Wollenberg R.D."/>
            <person name="Larsen T.O."/>
            <person name="Sorensen J.L."/>
            <person name="Nielsen K.L."/>
            <person name="Sondergaard T.E."/>
        </authorList>
    </citation>
    <scope>NUCLEOTIDE SEQUENCE [LARGE SCALE GENOMIC DNA]</scope>
    <source>
        <strain evidence="2 3">AAU 773</strain>
    </source>
</reference>
<evidence type="ECO:0000259" key="1">
    <source>
        <dbReference type="Pfam" id="PF20150"/>
    </source>
</evidence>
<accession>A0ABR2I131</accession>
<comment type="caution">
    <text evidence="2">The sequence shown here is derived from an EMBL/GenBank/DDBJ whole genome shotgun (WGS) entry which is preliminary data.</text>
</comment>
<name>A0ABR2I131_9PEZI</name>
<dbReference type="InterPro" id="IPR045518">
    <property type="entry name" value="2EXR"/>
</dbReference>
<evidence type="ECO:0000313" key="2">
    <source>
        <dbReference type="EMBL" id="KAK8856034.1"/>
    </source>
</evidence>
<sequence>METPAIEQDSSPQLDEFHYYSRLPAELRRAIWLHFLEEERRTPRVYILHFRYPKRNLVATTESARRPPRPEDLHDHYQTKPGDRIIIQPFLWRQDLETGQLAADLSPLQAATAAWRAAAATCADSREVVLDVLPDVLPFQTLPYRWALRELPEDRADASDFSSYDLRFNGSKDVMMFHARWTDLEAIVRIAKMQGSGGPSHPCFATIRHLGLSTQGLLQGFASSAGEFERCYRNRECACDNGVLCPPDDACQFEPLPAFLSLFPQLRTLYLADAQPMAITPEKLKRAMMRLQGEHGVDEASRPLAKGKVFVTGWRGANGVDDAKPVFRTVDFLRESVVAYAEDNESCVQPSSMSSQDPKVHEIRREWRRVFPYYKSLQHLDIRFMAELKQEAQPVNHDVLTRGL</sequence>
<organism evidence="2 3">
    <name type="scientific">Apiospora arundinis</name>
    <dbReference type="NCBI Taxonomy" id="335852"/>
    <lineage>
        <taxon>Eukaryota</taxon>
        <taxon>Fungi</taxon>
        <taxon>Dikarya</taxon>
        <taxon>Ascomycota</taxon>
        <taxon>Pezizomycotina</taxon>
        <taxon>Sordariomycetes</taxon>
        <taxon>Xylariomycetidae</taxon>
        <taxon>Amphisphaeriales</taxon>
        <taxon>Apiosporaceae</taxon>
        <taxon>Apiospora</taxon>
    </lineage>
</organism>
<dbReference type="EMBL" id="JAPCWZ010000007">
    <property type="protein sequence ID" value="KAK8856034.1"/>
    <property type="molecule type" value="Genomic_DNA"/>
</dbReference>
<evidence type="ECO:0000313" key="3">
    <source>
        <dbReference type="Proteomes" id="UP001390339"/>
    </source>
</evidence>
<dbReference type="Proteomes" id="UP001390339">
    <property type="component" value="Unassembled WGS sequence"/>
</dbReference>
<gene>
    <name evidence="2" type="ORF">PGQ11_011946</name>
</gene>
<feature type="domain" description="2EXR" evidence="1">
    <location>
        <begin position="17"/>
        <end position="173"/>
    </location>
</feature>
<keyword evidence="3" id="KW-1185">Reference proteome</keyword>
<protein>
    <recommendedName>
        <fullName evidence="1">2EXR domain-containing protein</fullName>
    </recommendedName>
</protein>
<proteinExistence type="predicted"/>